<proteinExistence type="predicted"/>
<reference evidence="2" key="2">
    <citation type="submission" date="2025-08" db="UniProtKB">
        <authorList>
            <consortium name="RefSeq"/>
        </authorList>
    </citation>
    <scope>IDENTIFICATION</scope>
    <source>
        <tissue evidence="2">Leaf</tissue>
    </source>
</reference>
<gene>
    <name evidence="2" type="primary">LOC142176355</name>
</gene>
<accession>A0AC58TRB3</accession>
<dbReference type="Proteomes" id="UP000790787">
    <property type="component" value="Chromosome 22"/>
</dbReference>
<reference evidence="1" key="1">
    <citation type="journal article" date="2014" name="Nat. Commun.">
        <title>The tobacco genome sequence and its comparison with those of tomato and potato.</title>
        <authorList>
            <person name="Sierro N."/>
            <person name="Battey J.N."/>
            <person name="Ouadi S."/>
            <person name="Bakaher N."/>
            <person name="Bovet L."/>
            <person name="Willig A."/>
            <person name="Goepfert S."/>
            <person name="Peitsch M.C."/>
            <person name="Ivanov N.V."/>
        </authorList>
    </citation>
    <scope>NUCLEOTIDE SEQUENCE [LARGE SCALE GENOMIC DNA]</scope>
</reference>
<organism evidence="1 2">
    <name type="scientific">Nicotiana tabacum</name>
    <name type="common">Common tobacco</name>
    <dbReference type="NCBI Taxonomy" id="4097"/>
    <lineage>
        <taxon>Eukaryota</taxon>
        <taxon>Viridiplantae</taxon>
        <taxon>Streptophyta</taxon>
        <taxon>Embryophyta</taxon>
        <taxon>Tracheophyta</taxon>
        <taxon>Spermatophyta</taxon>
        <taxon>Magnoliopsida</taxon>
        <taxon>eudicotyledons</taxon>
        <taxon>Gunneridae</taxon>
        <taxon>Pentapetalae</taxon>
        <taxon>asterids</taxon>
        <taxon>lamiids</taxon>
        <taxon>Solanales</taxon>
        <taxon>Solanaceae</taxon>
        <taxon>Nicotianoideae</taxon>
        <taxon>Nicotianeae</taxon>
        <taxon>Nicotiana</taxon>
    </lineage>
</organism>
<evidence type="ECO:0000313" key="2">
    <source>
        <dbReference type="RefSeq" id="XP_075099735.1"/>
    </source>
</evidence>
<sequence>MVPRDEDISRHVVEIGPDGQFHEAVVRQIWSDCQYLTANTRMHDLSIGEVALGYLSWYKREVEFGRPSKRPHLQEFVGASQEQWDWLAKEDQYRATIGRIEKQVMDLQFENGFQAATDEGKKKKLTQKNEALKAQIQKMRTATRNPERSRADERLISNLKKKALECQYDLEKSEANLPKFRAQWEKEAEEREKFVQQMKRKYEGTITSLKRKMTTLENEAAKQAKDFKADREHYYDFMAQVEEEMQ</sequence>
<keyword evidence="1" id="KW-1185">Reference proteome</keyword>
<name>A0AC58TRB3_TOBAC</name>
<evidence type="ECO:0000313" key="1">
    <source>
        <dbReference type="Proteomes" id="UP000790787"/>
    </source>
</evidence>
<dbReference type="RefSeq" id="XP_075099735.1">
    <property type="nucleotide sequence ID" value="XM_075243634.1"/>
</dbReference>
<protein>
    <submittedName>
        <fullName evidence="2">Uncharacterized protein LOC142176355 isoform X2</fullName>
    </submittedName>
</protein>